<name>A0ABQ7EXK6_BRACR</name>
<organism evidence="1 2">
    <name type="scientific">Brassica cretica</name>
    <name type="common">Mustard</name>
    <dbReference type="NCBI Taxonomy" id="69181"/>
    <lineage>
        <taxon>Eukaryota</taxon>
        <taxon>Viridiplantae</taxon>
        <taxon>Streptophyta</taxon>
        <taxon>Embryophyta</taxon>
        <taxon>Tracheophyta</taxon>
        <taxon>Spermatophyta</taxon>
        <taxon>Magnoliopsida</taxon>
        <taxon>eudicotyledons</taxon>
        <taxon>Gunneridae</taxon>
        <taxon>Pentapetalae</taxon>
        <taxon>rosids</taxon>
        <taxon>malvids</taxon>
        <taxon>Brassicales</taxon>
        <taxon>Brassicaceae</taxon>
        <taxon>Brassiceae</taxon>
        <taxon>Brassica</taxon>
    </lineage>
</organism>
<keyword evidence="2" id="KW-1185">Reference proteome</keyword>
<protein>
    <submittedName>
        <fullName evidence="1">Uncharacterized protein</fullName>
    </submittedName>
</protein>
<evidence type="ECO:0000313" key="2">
    <source>
        <dbReference type="Proteomes" id="UP000266723"/>
    </source>
</evidence>
<comment type="caution">
    <text evidence="1">The sequence shown here is derived from an EMBL/GenBank/DDBJ whole genome shotgun (WGS) entry which is preliminary data.</text>
</comment>
<accession>A0ABQ7EXK6</accession>
<evidence type="ECO:0000313" key="1">
    <source>
        <dbReference type="EMBL" id="KAF3608072.1"/>
    </source>
</evidence>
<dbReference type="Proteomes" id="UP000266723">
    <property type="component" value="Unassembled WGS sequence"/>
</dbReference>
<dbReference type="EMBL" id="QGKV02000297">
    <property type="protein sequence ID" value="KAF3608072.1"/>
    <property type="molecule type" value="Genomic_DNA"/>
</dbReference>
<proteinExistence type="predicted"/>
<gene>
    <name evidence="1" type="ORF">DY000_02044452</name>
</gene>
<sequence>MRLEMDPNGGVWSPLGLRCNWDAQNSIIMVLLKWMQLENDAVKRAGVLAILHVGGVDRSIPN</sequence>
<reference evidence="1 2" key="1">
    <citation type="journal article" date="2020" name="BMC Genomics">
        <title>Intraspecific diversification of the crop wild relative Brassica cretica Lam. using demographic model selection.</title>
        <authorList>
            <person name="Kioukis A."/>
            <person name="Michalopoulou V.A."/>
            <person name="Briers L."/>
            <person name="Pirintsos S."/>
            <person name="Studholme D.J."/>
            <person name="Pavlidis P."/>
            <person name="Sarris P.F."/>
        </authorList>
    </citation>
    <scope>NUCLEOTIDE SEQUENCE [LARGE SCALE GENOMIC DNA]</scope>
    <source>
        <strain evidence="2">cv. PFS-1207/04</strain>
    </source>
</reference>